<accession>A0ACC2V7G9</accession>
<keyword evidence="2" id="KW-1185">Reference proteome</keyword>
<dbReference type="EMBL" id="JASBWT010000023">
    <property type="protein sequence ID" value="KAJ9095016.1"/>
    <property type="molecule type" value="Genomic_DNA"/>
</dbReference>
<evidence type="ECO:0000313" key="1">
    <source>
        <dbReference type="EMBL" id="KAJ9095016.1"/>
    </source>
</evidence>
<sequence>MRYKQEFQICCGLVPGTKNDKDGKFLFDSFLQPLIEDFKVLATEGIEAFQHEEESASLQPFTLRGHLLTVTGNMPAVSKAPISSIPADTAG</sequence>
<name>A0ACC2V7G9_9TREE</name>
<comment type="caution">
    <text evidence="1">The sequence shown here is derived from an EMBL/GenBank/DDBJ whole genome shotgun (WGS) entry which is preliminary data.</text>
</comment>
<reference evidence="1" key="1">
    <citation type="submission" date="2023-04" db="EMBL/GenBank/DDBJ databases">
        <title>Draft Genome sequencing of Naganishia species isolated from polar environments using Oxford Nanopore Technology.</title>
        <authorList>
            <person name="Leo P."/>
            <person name="Venkateswaran K."/>
        </authorList>
    </citation>
    <scope>NUCLEOTIDE SEQUENCE</scope>
    <source>
        <strain evidence="1">MNA-CCFEE 5423</strain>
    </source>
</reference>
<proteinExistence type="predicted"/>
<organism evidence="1 2">
    <name type="scientific">Naganishia friedmannii</name>
    <dbReference type="NCBI Taxonomy" id="89922"/>
    <lineage>
        <taxon>Eukaryota</taxon>
        <taxon>Fungi</taxon>
        <taxon>Dikarya</taxon>
        <taxon>Basidiomycota</taxon>
        <taxon>Agaricomycotina</taxon>
        <taxon>Tremellomycetes</taxon>
        <taxon>Filobasidiales</taxon>
        <taxon>Filobasidiaceae</taxon>
        <taxon>Naganishia</taxon>
    </lineage>
</organism>
<dbReference type="Proteomes" id="UP001227268">
    <property type="component" value="Unassembled WGS sequence"/>
</dbReference>
<evidence type="ECO:0000313" key="2">
    <source>
        <dbReference type="Proteomes" id="UP001227268"/>
    </source>
</evidence>
<gene>
    <name evidence="1" type="ORF">QFC21_005809</name>
</gene>
<protein>
    <submittedName>
        <fullName evidence="1">Uncharacterized protein</fullName>
    </submittedName>
</protein>